<accession>A0A4D6EJQ7</accession>
<dbReference type="Proteomes" id="UP001237152">
    <property type="component" value="Segment"/>
</dbReference>
<keyword evidence="2" id="KW-1133">Transmembrane helix</keyword>
<evidence type="ECO:0000256" key="2">
    <source>
        <dbReference type="SAM" id="Phobius"/>
    </source>
</evidence>
<dbReference type="EMBL" id="MK174290">
    <property type="protein sequence ID" value="QBZ81602.1"/>
    <property type="molecule type" value="Genomic_DNA"/>
</dbReference>
<evidence type="ECO:0000313" key="4">
    <source>
        <dbReference type="Proteomes" id="UP001237152"/>
    </source>
</evidence>
<keyword evidence="2" id="KW-0812">Transmembrane</keyword>
<proteinExistence type="predicted"/>
<feature type="transmembrane region" description="Helical" evidence="2">
    <location>
        <begin position="246"/>
        <end position="267"/>
    </location>
</feature>
<gene>
    <name evidence="3" type="ORF">pclt_cds_1016</name>
</gene>
<name>A0A4D6EJQ7_9VIRU</name>
<evidence type="ECO:0000313" key="3">
    <source>
        <dbReference type="EMBL" id="QBZ81602.1"/>
    </source>
</evidence>
<feature type="region of interest" description="Disordered" evidence="1">
    <location>
        <begin position="95"/>
        <end position="114"/>
    </location>
</feature>
<reference evidence="3" key="1">
    <citation type="journal article" date="2019" name="Front. Microbiol.">
        <title>Pandoravirus Celtis Illustrates the Microevolution Processes at Work in the Giant Pandoraviridae Genomes.</title>
        <authorList>
            <person name="Legendre M."/>
            <person name="Alempic J.M."/>
            <person name="Philippe N."/>
            <person name="Lartigue A."/>
            <person name="Jeudy S."/>
            <person name="Poirot O."/>
            <person name="Ta N.T."/>
            <person name="Nin S."/>
            <person name="Coute Y."/>
            <person name="Abergel C."/>
            <person name="Claverie J.M."/>
        </authorList>
    </citation>
    <scope>NUCLEOTIDE SEQUENCE</scope>
</reference>
<organism evidence="3 4">
    <name type="scientific">Pandoravirus celtis</name>
    <dbReference type="NCBI Taxonomy" id="2568002"/>
    <lineage>
        <taxon>Viruses</taxon>
        <taxon>Pandoravirus</taxon>
    </lineage>
</organism>
<protein>
    <submittedName>
        <fullName evidence="3">Uncharacterized protein</fullName>
    </submittedName>
</protein>
<sequence length="269" mass="27766">MDIDRIVGLPHVNNAVINVTARTTGDAMDTQGDATGTDNDVSMDTNRGAATDAVINDTTGDSVAVKGAIAAGQDDSNAAKEADCKPVAAHAVKGNTGEIRTPPDRAPSGVQSSPVPRAAVPKRLWIDVACLAREISIVFVAIVVSIVVISIMRPHAIVTGTAPSATASAAYYYYVPKQPTSTPTPVPSPEPCWCLFSNNADEGLSKGHLVGTDCVCHVAVESPQPSLDGGDGSRALADRITLVDTVVLAMTISLLVLLIPMAILTGCPM</sequence>
<keyword evidence="2" id="KW-0472">Membrane</keyword>
<evidence type="ECO:0000256" key="1">
    <source>
        <dbReference type="SAM" id="MobiDB-lite"/>
    </source>
</evidence>
<feature type="transmembrane region" description="Helical" evidence="2">
    <location>
        <begin position="131"/>
        <end position="152"/>
    </location>
</feature>